<feature type="domain" description="DUF637" evidence="1">
    <location>
        <begin position="5"/>
        <end position="60"/>
    </location>
</feature>
<dbReference type="AlphaFoldDB" id="A0A4R4ISJ9"/>
<dbReference type="InterPro" id="IPR006915">
    <property type="entry name" value="DUF637_hemagglutn_put"/>
</dbReference>
<protein>
    <recommendedName>
        <fullName evidence="1">DUF637 domain-containing protein</fullName>
    </recommendedName>
</protein>
<name>A0A4R4ISJ9_9GAMM</name>
<evidence type="ECO:0000313" key="2">
    <source>
        <dbReference type="EMBL" id="TDB43411.1"/>
    </source>
</evidence>
<accession>A0A4R4ISJ9</accession>
<reference evidence="2 3" key="1">
    <citation type="journal article" date="2019" name="Int. J. Syst. Evol. Microbiol.">
        <title>Photorhabdus khanii subsp. guanajuatensis subsp. nov., isolated from Heterorhabditis atacamensis, and Photorhabdus luminescens subsp. mexicana subsp. nov., isolated from Heterorhabditis mexicana entomopathogenic nematodes.</title>
        <authorList>
            <person name="Machado R.A.R."/>
            <person name="Bruno P."/>
            <person name="Arce C.C.M."/>
            <person name="Liechti N."/>
            <person name="Kohler A."/>
            <person name="Bernal J."/>
            <person name="Bruggmann R."/>
            <person name="Turlings T.C.J."/>
        </authorList>
    </citation>
    <scope>NUCLEOTIDE SEQUENCE [LARGE SCALE GENOMIC DNA]</scope>
    <source>
        <strain evidence="2 3">MEX20-17</strain>
    </source>
</reference>
<evidence type="ECO:0000259" key="1">
    <source>
        <dbReference type="Pfam" id="PF04830"/>
    </source>
</evidence>
<dbReference type="Pfam" id="PF04830">
    <property type="entry name" value="DUF637"/>
    <property type="match status" value="1"/>
</dbReference>
<dbReference type="EMBL" id="PUJY01000085">
    <property type="protein sequence ID" value="TDB43411.1"/>
    <property type="molecule type" value="Genomic_DNA"/>
</dbReference>
<evidence type="ECO:0000313" key="3">
    <source>
        <dbReference type="Proteomes" id="UP000295598"/>
    </source>
</evidence>
<sequence>MYSPIHNSVVNSTIGTAMNGGSFTDNLQTALLNHIGNQMNAEEAKLIGHNGEILGVPGKSLLSIIHWHTFCPRQRKKDGVQSKLTRRKREHFVSSHRRRVNKPGKLSALVLTSCPLSGILKVLSRLKAH</sequence>
<dbReference type="Proteomes" id="UP000295598">
    <property type="component" value="Unassembled WGS sequence"/>
</dbReference>
<proteinExistence type="predicted"/>
<organism evidence="2 3">
    <name type="scientific">Photorhabdus khanii subsp. guanajuatensis</name>
    <dbReference type="NCBI Taxonomy" id="2100166"/>
    <lineage>
        <taxon>Bacteria</taxon>
        <taxon>Pseudomonadati</taxon>
        <taxon>Pseudomonadota</taxon>
        <taxon>Gammaproteobacteria</taxon>
        <taxon>Enterobacterales</taxon>
        <taxon>Morganellaceae</taxon>
        <taxon>Photorhabdus</taxon>
    </lineage>
</organism>
<gene>
    <name evidence="2" type="ORF">C5467_23225</name>
</gene>
<comment type="caution">
    <text evidence="2">The sequence shown here is derived from an EMBL/GenBank/DDBJ whole genome shotgun (WGS) entry which is preliminary data.</text>
</comment>